<protein>
    <submittedName>
        <fullName evidence="2">Uncharacterized protein</fullName>
    </submittedName>
</protein>
<feature type="region of interest" description="Disordered" evidence="1">
    <location>
        <begin position="22"/>
        <end position="125"/>
    </location>
</feature>
<comment type="caution">
    <text evidence="2">The sequence shown here is derived from an EMBL/GenBank/DDBJ whole genome shotgun (WGS) entry which is preliminary data.</text>
</comment>
<evidence type="ECO:0000313" key="3">
    <source>
        <dbReference type="Proteomes" id="UP000838763"/>
    </source>
</evidence>
<dbReference type="Proteomes" id="UP000838763">
    <property type="component" value="Unassembled WGS sequence"/>
</dbReference>
<proteinExistence type="predicted"/>
<organism evidence="2 3">
    <name type="scientific">Parascedosporium putredinis</name>
    <dbReference type="NCBI Taxonomy" id="1442378"/>
    <lineage>
        <taxon>Eukaryota</taxon>
        <taxon>Fungi</taxon>
        <taxon>Dikarya</taxon>
        <taxon>Ascomycota</taxon>
        <taxon>Pezizomycotina</taxon>
        <taxon>Sordariomycetes</taxon>
        <taxon>Hypocreomycetidae</taxon>
        <taxon>Microascales</taxon>
        <taxon>Microascaceae</taxon>
        <taxon>Parascedosporium</taxon>
    </lineage>
</organism>
<reference evidence="2" key="1">
    <citation type="submission" date="2022-11" db="EMBL/GenBank/DDBJ databases">
        <authorList>
            <person name="Scott C."/>
            <person name="Bruce N."/>
        </authorList>
    </citation>
    <scope>NUCLEOTIDE SEQUENCE</scope>
</reference>
<feature type="compositionally biased region" description="Basic residues" evidence="1">
    <location>
        <begin position="99"/>
        <end position="110"/>
    </location>
</feature>
<accession>A0A9P1ME98</accession>
<dbReference type="EMBL" id="CALLCH030000016">
    <property type="protein sequence ID" value="CAI4217558.1"/>
    <property type="molecule type" value="Genomic_DNA"/>
</dbReference>
<feature type="compositionally biased region" description="Basic and acidic residues" evidence="1">
    <location>
        <begin position="22"/>
        <end position="31"/>
    </location>
</feature>
<sequence>MYRTQLPRPSDESRLARSIEKLCLRRSDSPRRAKPSSRLAPHVHKVARPEKLSPARAATLPADQRPRGTGRRRKSPLARPPQSLALEGPGNGSGERHQQHQQHHVRRRMSAPHGGELGDHGDGRHQNFVDVRRSLDLARLLGAKPGVLVPIFEKYVQGARENRPASLCSSSLGGEPERESGDVSADVAAAAAAAAAAAPEDAFYVCHFLYLNPEAHAGCLAHGNFRNASDALAHHATHHLLPHYCPVCLAIFPTPARQRAHILKRRCEKRDFIQFHGISEEQRFLLSVVDPRATGPEQWRLAWQILFGSRVPCPTRGELEAFRRDLALVEDFWHAQGRDEVNTLLAAALRSGETPSIGSADSEAFQALGNDVVARLLIRLKPNYLDWTRA</sequence>
<feature type="compositionally biased region" description="Basic and acidic residues" evidence="1">
    <location>
        <begin position="116"/>
        <end position="125"/>
    </location>
</feature>
<name>A0A9P1ME98_9PEZI</name>
<gene>
    <name evidence="2" type="ORF">PPNO1_LOCUS7165</name>
</gene>
<dbReference type="AlphaFoldDB" id="A0A9P1ME98"/>
<evidence type="ECO:0000313" key="2">
    <source>
        <dbReference type="EMBL" id="CAI4217558.1"/>
    </source>
</evidence>
<keyword evidence="3" id="KW-1185">Reference proteome</keyword>
<evidence type="ECO:0000256" key="1">
    <source>
        <dbReference type="SAM" id="MobiDB-lite"/>
    </source>
</evidence>